<evidence type="ECO:0000256" key="12">
    <source>
        <dbReference type="SAM" id="Phobius"/>
    </source>
</evidence>
<comment type="caution">
    <text evidence="13">The sequence shown here is derived from an EMBL/GenBank/DDBJ whole genome shotgun (WGS) entry which is preliminary data.</text>
</comment>
<dbReference type="AlphaFoldDB" id="A0A8S9HMG8"/>
<evidence type="ECO:0000256" key="8">
    <source>
        <dbReference type="ARBA" id="ARBA00022982"/>
    </source>
</evidence>
<dbReference type="GO" id="GO:0022900">
    <property type="term" value="P:electron transport chain"/>
    <property type="evidence" value="ECO:0007669"/>
    <property type="project" value="InterPro"/>
</dbReference>
<feature type="transmembrane region" description="Helical" evidence="12">
    <location>
        <begin position="130"/>
        <end position="148"/>
    </location>
</feature>
<evidence type="ECO:0000313" key="13">
    <source>
        <dbReference type="EMBL" id="KAF2557552.1"/>
    </source>
</evidence>
<dbReference type="EMBL" id="QGKW02001940">
    <property type="protein sequence ID" value="KAF2557552.1"/>
    <property type="molecule type" value="Genomic_DNA"/>
</dbReference>
<proteinExistence type="inferred from homology"/>
<keyword evidence="11 12" id="KW-0472">Membrane</keyword>
<dbReference type="PANTHER" id="PTHR15082">
    <property type="entry name" value="NADH-UBIQUINONE OXIDOREDUCTASE B12 SUBUNIT"/>
    <property type="match status" value="1"/>
</dbReference>
<keyword evidence="7" id="KW-0999">Mitochondrion inner membrane</keyword>
<sequence>MNLMIPTICRAPDETKSLQISSNRAETLPSPTTVSHEFSDCMQKPKRNCDGNRDLGCYDWERRERERESFVYEEEETSTECAFGTTGSFPLRDSNRTPEKMAKPLGTTGEFFRRRDEWRKHPMLSNQMRHALPGLGIGVAAFCLYLVGEQIYSKALAPSKSSSHHNQKQPAPSH</sequence>
<keyword evidence="9 12" id="KW-1133">Transmembrane helix</keyword>
<gene>
    <name evidence="13" type="ORF">F2Q68_00013382</name>
</gene>
<evidence type="ECO:0000256" key="1">
    <source>
        <dbReference type="ARBA" id="ARBA00003195"/>
    </source>
</evidence>
<dbReference type="PANTHER" id="PTHR15082:SF4">
    <property type="entry name" value="NADH DEHYDROGENASE [UBIQUINONE] 1 BETA SUBCOMPLEX SUBUNIT 3-B"/>
    <property type="match status" value="1"/>
</dbReference>
<evidence type="ECO:0000256" key="11">
    <source>
        <dbReference type="ARBA" id="ARBA00023136"/>
    </source>
</evidence>
<evidence type="ECO:0000256" key="7">
    <source>
        <dbReference type="ARBA" id="ARBA00022792"/>
    </source>
</evidence>
<dbReference type="GO" id="GO:0032981">
    <property type="term" value="P:mitochondrial respiratory chain complex I assembly"/>
    <property type="evidence" value="ECO:0007669"/>
    <property type="project" value="TreeGrafter"/>
</dbReference>
<evidence type="ECO:0000256" key="3">
    <source>
        <dbReference type="ARBA" id="ARBA00005667"/>
    </source>
</evidence>
<evidence type="ECO:0000256" key="2">
    <source>
        <dbReference type="ARBA" id="ARBA00004298"/>
    </source>
</evidence>
<comment type="function">
    <text evidence="1">Accessory subunit of the mitochondrial membrane respiratory chain NADH dehydrogenase (Complex I), that is believed not to be involved in catalysis. Complex I functions in the transfer of electrons from NADH to the respiratory chain. The immediate electron acceptor for the enzyme is believed to be ubiquinone.</text>
</comment>
<protein>
    <recommendedName>
        <fullName evidence="15">NADH dehydrogenase [ubiquinone] 1 beta subcomplex subunit 3-B</fullName>
    </recommendedName>
</protein>
<evidence type="ECO:0000256" key="5">
    <source>
        <dbReference type="ARBA" id="ARBA00022660"/>
    </source>
</evidence>
<accession>A0A8S9HMG8</accession>
<dbReference type="Pfam" id="PF08122">
    <property type="entry name" value="NDUF_B12"/>
    <property type="match status" value="1"/>
</dbReference>
<evidence type="ECO:0000256" key="9">
    <source>
        <dbReference type="ARBA" id="ARBA00022989"/>
    </source>
</evidence>
<reference evidence="13" key="1">
    <citation type="submission" date="2019-12" db="EMBL/GenBank/DDBJ databases">
        <title>Genome sequencing and annotation of Brassica cretica.</title>
        <authorList>
            <person name="Studholme D.J."/>
            <person name="Sarris P.F."/>
        </authorList>
    </citation>
    <scope>NUCLEOTIDE SEQUENCE</scope>
    <source>
        <strain evidence="13">PFS-001/15</strain>
        <tissue evidence="13">Leaf</tissue>
    </source>
</reference>
<comment type="subcellular location">
    <subcellularLocation>
        <location evidence="2">Mitochondrion inner membrane</location>
        <topology evidence="2">Single-pass membrane protein</topology>
        <orientation evidence="2">Matrix side</orientation>
    </subcellularLocation>
</comment>
<keyword evidence="5" id="KW-0679">Respiratory chain</keyword>
<evidence type="ECO:0000256" key="10">
    <source>
        <dbReference type="ARBA" id="ARBA00023128"/>
    </source>
</evidence>
<evidence type="ECO:0000313" key="14">
    <source>
        <dbReference type="Proteomes" id="UP000712281"/>
    </source>
</evidence>
<dbReference type="GO" id="GO:0005743">
    <property type="term" value="C:mitochondrial inner membrane"/>
    <property type="evidence" value="ECO:0007669"/>
    <property type="project" value="UniProtKB-SubCell"/>
</dbReference>
<name>A0A8S9HMG8_BRACR</name>
<dbReference type="Proteomes" id="UP000712281">
    <property type="component" value="Unassembled WGS sequence"/>
</dbReference>
<keyword evidence="4" id="KW-0813">Transport</keyword>
<evidence type="ECO:0008006" key="15">
    <source>
        <dbReference type="Google" id="ProtNLM"/>
    </source>
</evidence>
<keyword evidence="10" id="KW-0496">Mitochondrion</keyword>
<keyword evidence="6 12" id="KW-0812">Transmembrane</keyword>
<dbReference type="InterPro" id="IPR012576">
    <property type="entry name" value="NDUFB3"/>
</dbReference>
<comment type="similarity">
    <text evidence="3">Belongs to the complex I NDUFB3 subunit family.</text>
</comment>
<keyword evidence="8" id="KW-0249">Electron transport</keyword>
<evidence type="ECO:0000256" key="6">
    <source>
        <dbReference type="ARBA" id="ARBA00022692"/>
    </source>
</evidence>
<evidence type="ECO:0000256" key="4">
    <source>
        <dbReference type="ARBA" id="ARBA00022448"/>
    </source>
</evidence>
<organism evidence="13 14">
    <name type="scientific">Brassica cretica</name>
    <name type="common">Mustard</name>
    <dbReference type="NCBI Taxonomy" id="69181"/>
    <lineage>
        <taxon>Eukaryota</taxon>
        <taxon>Viridiplantae</taxon>
        <taxon>Streptophyta</taxon>
        <taxon>Embryophyta</taxon>
        <taxon>Tracheophyta</taxon>
        <taxon>Spermatophyta</taxon>
        <taxon>Magnoliopsida</taxon>
        <taxon>eudicotyledons</taxon>
        <taxon>Gunneridae</taxon>
        <taxon>Pentapetalae</taxon>
        <taxon>rosids</taxon>
        <taxon>malvids</taxon>
        <taxon>Brassicales</taxon>
        <taxon>Brassicaceae</taxon>
        <taxon>Brassiceae</taxon>
        <taxon>Brassica</taxon>
    </lineage>
</organism>